<feature type="region of interest" description="Disordered" evidence="1">
    <location>
        <begin position="130"/>
        <end position="150"/>
    </location>
</feature>
<proteinExistence type="predicted"/>
<evidence type="ECO:0000313" key="3">
    <source>
        <dbReference type="Proteomes" id="UP001172159"/>
    </source>
</evidence>
<evidence type="ECO:0000256" key="1">
    <source>
        <dbReference type="SAM" id="MobiDB-lite"/>
    </source>
</evidence>
<gene>
    <name evidence="2" type="ORF">B0T21DRAFT_291746</name>
</gene>
<name>A0AA40B7P3_9PEZI</name>
<dbReference type="EMBL" id="JAUKTV010000009">
    <property type="protein sequence ID" value="KAK0728978.1"/>
    <property type="molecule type" value="Genomic_DNA"/>
</dbReference>
<dbReference type="AlphaFoldDB" id="A0AA40B7P3"/>
<feature type="compositionally biased region" description="Polar residues" evidence="1">
    <location>
        <begin position="344"/>
        <end position="361"/>
    </location>
</feature>
<accession>A0AA40B7P3</accession>
<keyword evidence="3" id="KW-1185">Reference proteome</keyword>
<comment type="caution">
    <text evidence="2">The sequence shown here is derived from an EMBL/GenBank/DDBJ whole genome shotgun (WGS) entry which is preliminary data.</text>
</comment>
<organism evidence="2 3">
    <name type="scientific">Apiosordaria backusii</name>
    <dbReference type="NCBI Taxonomy" id="314023"/>
    <lineage>
        <taxon>Eukaryota</taxon>
        <taxon>Fungi</taxon>
        <taxon>Dikarya</taxon>
        <taxon>Ascomycota</taxon>
        <taxon>Pezizomycotina</taxon>
        <taxon>Sordariomycetes</taxon>
        <taxon>Sordariomycetidae</taxon>
        <taxon>Sordariales</taxon>
        <taxon>Lasiosphaeriaceae</taxon>
        <taxon>Apiosordaria</taxon>
    </lineage>
</organism>
<sequence>MCIREFISYQCGHRSPPVLGTCPLTTEGHNLPVCDKRPDKPTYAETMCTACERALHSRWVLVREWEHRWLHTRGACGCEVVFHGVLNTPQVSGGDMVDPKETKNVPLTITDGSAVGTSSGGAVRADVTERAKGKQKEKATTSTNIAQGGSAPPLYNEIITTEGESHVQLRLKSLYAGEWRADHRALHEAGKCNCRAIFAPFKPLIPDEELTADDWKLVQWWREQEKAFHGQDDEARRHRSDVENEEEAISRRMKEIDELFGSFDIKGHDGGMAQSRKPSIKLPHSSVALLPPNTTVTESSEQGHRRMGRRHAQNRSQPAFSRRSSHDNRRGGKDRKDRVRDRSQTNPLPRQPAVSEQQGQYTIHGPEYPGQPSQNIPVAPPPTPITQQGWIYDPFTNQMTLQHIQPHNVPLQSMGYFPAASGSYQQASPSPYPPRLPQLPQVAHPAFATMATYTNTTPIGACPWSQQHAQSHRKSRSGGPYHAAGLDYSSFDNPDKADDIGVPICGIPIGGEAHMPDWRDCHLRKSSHPALQEQSAVESGTEIGGVNANPGLVVEYTHGSDSKSDTGYEAATDESAVVDGELLGAVTSPSSQRRHSAAI</sequence>
<feature type="compositionally biased region" description="Basic and acidic residues" evidence="1">
    <location>
        <begin position="130"/>
        <end position="139"/>
    </location>
</feature>
<reference evidence="2" key="1">
    <citation type="submission" date="2023-06" db="EMBL/GenBank/DDBJ databases">
        <title>Genome-scale phylogeny and comparative genomics of the fungal order Sordariales.</title>
        <authorList>
            <consortium name="Lawrence Berkeley National Laboratory"/>
            <person name="Hensen N."/>
            <person name="Bonometti L."/>
            <person name="Westerberg I."/>
            <person name="Brannstrom I.O."/>
            <person name="Guillou S."/>
            <person name="Cros-Aarteil S."/>
            <person name="Calhoun S."/>
            <person name="Haridas S."/>
            <person name="Kuo A."/>
            <person name="Mondo S."/>
            <person name="Pangilinan J."/>
            <person name="Riley R."/>
            <person name="Labutti K."/>
            <person name="Andreopoulos B."/>
            <person name="Lipzen A."/>
            <person name="Chen C."/>
            <person name="Yanf M."/>
            <person name="Daum C."/>
            <person name="Ng V."/>
            <person name="Clum A."/>
            <person name="Steindorff A."/>
            <person name="Ohm R."/>
            <person name="Martin F."/>
            <person name="Silar P."/>
            <person name="Natvig D."/>
            <person name="Lalanne C."/>
            <person name="Gautier V."/>
            <person name="Ament-Velasquez S.L."/>
            <person name="Kruys A."/>
            <person name="Hutchinson M.I."/>
            <person name="Powell A.J."/>
            <person name="Barry K."/>
            <person name="Miller A.N."/>
            <person name="Grigoriev I.V."/>
            <person name="Debuchy R."/>
            <person name="Gladieux P."/>
            <person name="Thoren M.H."/>
            <person name="Johannesson H."/>
        </authorList>
    </citation>
    <scope>NUCLEOTIDE SEQUENCE</scope>
    <source>
        <strain evidence="2">CBS 540.89</strain>
    </source>
</reference>
<feature type="region of interest" description="Disordered" evidence="1">
    <location>
        <begin position="227"/>
        <end position="248"/>
    </location>
</feature>
<dbReference type="Proteomes" id="UP001172159">
    <property type="component" value="Unassembled WGS sequence"/>
</dbReference>
<evidence type="ECO:0000313" key="2">
    <source>
        <dbReference type="EMBL" id="KAK0728978.1"/>
    </source>
</evidence>
<protein>
    <submittedName>
        <fullName evidence="2">Uncharacterized protein</fullName>
    </submittedName>
</protein>
<feature type="region of interest" description="Disordered" evidence="1">
    <location>
        <begin position="283"/>
        <end position="385"/>
    </location>
</feature>
<feature type="compositionally biased region" description="Basic and acidic residues" evidence="1">
    <location>
        <begin position="324"/>
        <end position="343"/>
    </location>
</feature>